<sequence length="397" mass="46570">MNNFPIEIIGEIMLFLDIRTLFTSFAILDHSFYEICTSEYNLSRYLSNITKISQVFLLPKSQIFALLKQISTPSNRVKLDFTGFATSGGVDEDIPIYWVDQLFTEEGKPYCTRENKLNINCAGVLSDTQNDSIGLAARQEIASFIRNHVRLKEIFSEHLGKNDEDLNNFELNLFKEVWERAQFIIFEGTDISEDERRVKWIRYKEVYSEARQSEIDLMKYRRRADDPFILVKPLSFKETSKKLYAYAQSFEFSREGRMTCPVQTFMIFISEVYIDIESEDLALYDNLMTSEDIDALIENDKRVSKAYPLVIEPGYQYRLFHQTKNMLKPIVWGKFNIKEGEKMIVDLKDAFSGVYLYVKLINPENRMAELNDLHEFTNIDARYVRLYGQQLTFDIEN</sequence>
<name>A0AAU9ICC7_9CILI</name>
<gene>
    <name evidence="1" type="ORF">BSTOLATCC_MIC5097</name>
</gene>
<dbReference type="AlphaFoldDB" id="A0AAU9ICC7"/>
<evidence type="ECO:0000313" key="1">
    <source>
        <dbReference type="EMBL" id="CAG9311837.1"/>
    </source>
</evidence>
<proteinExistence type="predicted"/>
<keyword evidence="2" id="KW-1185">Reference proteome</keyword>
<evidence type="ECO:0008006" key="3">
    <source>
        <dbReference type="Google" id="ProtNLM"/>
    </source>
</evidence>
<comment type="caution">
    <text evidence="1">The sequence shown here is derived from an EMBL/GenBank/DDBJ whole genome shotgun (WGS) entry which is preliminary data.</text>
</comment>
<organism evidence="1 2">
    <name type="scientific">Blepharisma stoltei</name>
    <dbReference type="NCBI Taxonomy" id="1481888"/>
    <lineage>
        <taxon>Eukaryota</taxon>
        <taxon>Sar</taxon>
        <taxon>Alveolata</taxon>
        <taxon>Ciliophora</taxon>
        <taxon>Postciliodesmatophora</taxon>
        <taxon>Heterotrichea</taxon>
        <taxon>Heterotrichida</taxon>
        <taxon>Blepharismidae</taxon>
        <taxon>Blepharisma</taxon>
    </lineage>
</organism>
<accession>A0AAU9ICC7</accession>
<evidence type="ECO:0000313" key="2">
    <source>
        <dbReference type="Proteomes" id="UP001162131"/>
    </source>
</evidence>
<protein>
    <recommendedName>
        <fullName evidence="3">F-box domain-containing protein</fullName>
    </recommendedName>
</protein>
<dbReference type="EMBL" id="CAJZBQ010000005">
    <property type="protein sequence ID" value="CAG9311837.1"/>
    <property type="molecule type" value="Genomic_DNA"/>
</dbReference>
<reference evidence="1" key="1">
    <citation type="submission" date="2021-09" db="EMBL/GenBank/DDBJ databases">
        <authorList>
            <consortium name="AG Swart"/>
            <person name="Singh M."/>
            <person name="Singh A."/>
            <person name="Seah K."/>
            <person name="Emmerich C."/>
        </authorList>
    </citation>
    <scope>NUCLEOTIDE SEQUENCE</scope>
    <source>
        <strain evidence="1">ATCC30299</strain>
    </source>
</reference>
<dbReference type="Proteomes" id="UP001162131">
    <property type="component" value="Unassembled WGS sequence"/>
</dbReference>